<keyword evidence="6" id="KW-1185">Reference proteome</keyword>
<keyword evidence="2" id="KW-0274">FAD</keyword>
<protein>
    <submittedName>
        <fullName evidence="5">FAD binding domain-containing protein</fullName>
    </submittedName>
</protein>
<proteinExistence type="predicted"/>
<keyword evidence="1" id="KW-0285">Flavoprotein</keyword>
<evidence type="ECO:0000256" key="1">
    <source>
        <dbReference type="ARBA" id="ARBA00022630"/>
    </source>
</evidence>
<dbReference type="SMART" id="SM01092">
    <property type="entry name" value="CO_deh_flav_C"/>
    <property type="match status" value="1"/>
</dbReference>
<dbReference type="SUPFAM" id="SSF56176">
    <property type="entry name" value="FAD-binding/transporter-associated domain-like"/>
    <property type="match status" value="1"/>
</dbReference>
<gene>
    <name evidence="5" type="ORF">ACFSXZ_27210</name>
</gene>
<dbReference type="EMBL" id="JBHUKR010000015">
    <property type="protein sequence ID" value="MFD2420023.1"/>
    <property type="molecule type" value="Genomic_DNA"/>
</dbReference>
<name>A0ABW5FY80_9PSEU</name>
<dbReference type="Pfam" id="PF00941">
    <property type="entry name" value="FAD_binding_5"/>
    <property type="match status" value="1"/>
</dbReference>
<dbReference type="RefSeq" id="WP_378268041.1">
    <property type="nucleotide sequence ID" value="NZ_JBHUKR010000015.1"/>
</dbReference>
<dbReference type="Gene3D" id="3.30.465.10">
    <property type="match status" value="1"/>
</dbReference>
<dbReference type="PANTHER" id="PTHR42659">
    <property type="entry name" value="XANTHINE DEHYDROGENASE SUBUNIT C-RELATED"/>
    <property type="match status" value="1"/>
</dbReference>
<dbReference type="Pfam" id="PF03450">
    <property type="entry name" value="CO_deh_flav_C"/>
    <property type="match status" value="1"/>
</dbReference>
<organism evidence="5 6">
    <name type="scientific">Amycolatopsis pigmentata</name>
    <dbReference type="NCBI Taxonomy" id="450801"/>
    <lineage>
        <taxon>Bacteria</taxon>
        <taxon>Bacillati</taxon>
        <taxon>Actinomycetota</taxon>
        <taxon>Actinomycetes</taxon>
        <taxon>Pseudonocardiales</taxon>
        <taxon>Pseudonocardiaceae</taxon>
        <taxon>Amycolatopsis</taxon>
    </lineage>
</organism>
<sequence>MQVPAQFQYEKATSVEHALSLLSRYGPESRLVAGGHSLIPMMKLRLAQPQALIDINDLAELATIGIQENTLTIGAMVRHADLLASAVAGEHFPIFHDAERLIADPVVRNRGTVGGSLCQADPSEDLSAVFTALRGEAVIQGADGQRVVPVREFFTGPYETVVGDDEILVALRVPIRSSASAYQKVERRAGDWAVAAAGAELRLDGDQVAEAGIGLTAVGARGFHAPEAEEFLVGGPATDERFERAGAIAAEHCEPVADQRGPAGYKRHLAATLTTRALRQARQRWRGQHGTDAGTEG</sequence>
<dbReference type="InterPro" id="IPR036683">
    <property type="entry name" value="CO_DH_flav_C_dom_sf"/>
</dbReference>
<dbReference type="InterPro" id="IPR016169">
    <property type="entry name" value="FAD-bd_PCMH_sub2"/>
</dbReference>
<dbReference type="Proteomes" id="UP001597417">
    <property type="component" value="Unassembled WGS sequence"/>
</dbReference>
<dbReference type="InterPro" id="IPR016167">
    <property type="entry name" value="FAD-bd_PCMH_sub1"/>
</dbReference>
<evidence type="ECO:0000256" key="2">
    <source>
        <dbReference type="ARBA" id="ARBA00022827"/>
    </source>
</evidence>
<evidence type="ECO:0000313" key="5">
    <source>
        <dbReference type="EMBL" id="MFD2420023.1"/>
    </source>
</evidence>
<feature type="domain" description="FAD-binding PCMH-type" evidence="4">
    <location>
        <begin position="2"/>
        <end position="178"/>
    </location>
</feature>
<dbReference type="InterPro" id="IPR002346">
    <property type="entry name" value="Mopterin_DH_FAD-bd"/>
</dbReference>
<dbReference type="InterPro" id="IPR005107">
    <property type="entry name" value="CO_DH_flav_C"/>
</dbReference>
<dbReference type="InterPro" id="IPR051312">
    <property type="entry name" value="Diverse_Substr_Oxidored"/>
</dbReference>
<accession>A0ABW5FY80</accession>
<dbReference type="Gene3D" id="3.30.43.10">
    <property type="entry name" value="Uridine Diphospho-n-acetylenolpyruvylglucosamine Reductase, domain 2"/>
    <property type="match status" value="1"/>
</dbReference>
<dbReference type="InterPro" id="IPR036318">
    <property type="entry name" value="FAD-bd_PCMH-like_sf"/>
</dbReference>
<dbReference type="PROSITE" id="PS51387">
    <property type="entry name" value="FAD_PCMH"/>
    <property type="match status" value="1"/>
</dbReference>
<dbReference type="PANTHER" id="PTHR42659:SF2">
    <property type="entry name" value="XANTHINE DEHYDROGENASE SUBUNIT C-RELATED"/>
    <property type="match status" value="1"/>
</dbReference>
<evidence type="ECO:0000256" key="3">
    <source>
        <dbReference type="ARBA" id="ARBA00023002"/>
    </source>
</evidence>
<dbReference type="SUPFAM" id="SSF55447">
    <property type="entry name" value="CO dehydrogenase flavoprotein C-terminal domain-like"/>
    <property type="match status" value="1"/>
</dbReference>
<dbReference type="Gene3D" id="3.30.390.50">
    <property type="entry name" value="CO dehydrogenase flavoprotein, C-terminal domain"/>
    <property type="match status" value="1"/>
</dbReference>
<keyword evidence="3" id="KW-0560">Oxidoreductase</keyword>
<comment type="caution">
    <text evidence="5">The sequence shown here is derived from an EMBL/GenBank/DDBJ whole genome shotgun (WGS) entry which is preliminary data.</text>
</comment>
<dbReference type="InterPro" id="IPR016166">
    <property type="entry name" value="FAD-bd_PCMH"/>
</dbReference>
<evidence type="ECO:0000313" key="6">
    <source>
        <dbReference type="Proteomes" id="UP001597417"/>
    </source>
</evidence>
<reference evidence="6" key="1">
    <citation type="journal article" date="2019" name="Int. J. Syst. Evol. Microbiol.">
        <title>The Global Catalogue of Microorganisms (GCM) 10K type strain sequencing project: providing services to taxonomists for standard genome sequencing and annotation.</title>
        <authorList>
            <consortium name="The Broad Institute Genomics Platform"/>
            <consortium name="The Broad Institute Genome Sequencing Center for Infectious Disease"/>
            <person name="Wu L."/>
            <person name="Ma J."/>
        </authorList>
    </citation>
    <scope>NUCLEOTIDE SEQUENCE [LARGE SCALE GENOMIC DNA]</scope>
    <source>
        <strain evidence="6">CGMCC 4.7645</strain>
    </source>
</reference>
<evidence type="ECO:0000259" key="4">
    <source>
        <dbReference type="PROSITE" id="PS51387"/>
    </source>
</evidence>